<dbReference type="EMBL" id="UINC01024933">
    <property type="protein sequence ID" value="SVA99577.1"/>
    <property type="molecule type" value="Genomic_DNA"/>
</dbReference>
<evidence type="ECO:0000313" key="10">
    <source>
        <dbReference type="EMBL" id="SVA99577.1"/>
    </source>
</evidence>
<evidence type="ECO:0000259" key="9">
    <source>
        <dbReference type="Pfam" id="PF12019"/>
    </source>
</evidence>
<dbReference type="AlphaFoldDB" id="A0A382AF25"/>
<dbReference type="GO" id="GO:0005886">
    <property type="term" value="C:plasma membrane"/>
    <property type="evidence" value="ECO:0007669"/>
    <property type="project" value="UniProtKB-SubCell"/>
</dbReference>
<keyword evidence="7 8" id="KW-0472">Membrane</keyword>
<evidence type="ECO:0000256" key="5">
    <source>
        <dbReference type="ARBA" id="ARBA00022692"/>
    </source>
</evidence>
<dbReference type="InterPro" id="IPR022346">
    <property type="entry name" value="T2SS_GspH"/>
</dbReference>
<evidence type="ECO:0000256" key="2">
    <source>
        <dbReference type="ARBA" id="ARBA00022475"/>
    </source>
</evidence>
<reference evidence="10" key="1">
    <citation type="submission" date="2018-05" db="EMBL/GenBank/DDBJ databases">
        <authorList>
            <person name="Lanie J.A."/>
            <person name="Ng W.-L."/>
            <person name="Kazmierczak K.M."/>
            <person name="Andrzejewski T.M."/>
            <person name="Davidsen T.M."/>
            <person name="Wayne K.J."/>
            <person name="Tettelin H."/>
            <person name="Glass J.I."/>
            <person name="Rusch D."/>
            <person name="Podicherti R."/>
            <person name="Tsui H.-C.T."/>
            <person name="Winkler M.E."/>
        </authorList>
    </citation>
    <scope>NUCLEOTIDE SEQUENCE</scope>
</reference>
<dbReference type="InterPro" id="IPR045584">
    <property type="entry name" value="Pilin-like"/>
</dbReference>
<dbReference type="SUPFAM" id="SSF54523">
    <property type="entry name" value="Pili subunits"/>
    <property type="match status" value="1"/>
</dbReference>
<keyword evidence="6 8" id="KW-1133">Transmembrane helix</keyword>
<dbReference type="GO" id="GO:0015628">
    <property type="term" value="P:protein secretion by the type II secretion system"/>
    <property type="evidence" value="ECO:0007669"/>
    <property type="project" value="InterPro"/>
</dbReference>
<feature type="domain" description="General secretion pathway GspH" evidence="9">
    <location>
        <begin position="45"/>
        <end position="165"/>
    </location>
</feature>
<dbReference type="GO" id="GO:0015627">
    <property type="term" value="C:type II protein secretion system complex"/>
    <property type="evidence" value="ECO:0007669"/>
    <property type="project" value="InterPro"/>
</dbReference>
<keyword evidence="2" id="KW-1003">Cell membrane</keyword>
<keyword evidence="5 8" id="KW-0812">Transmembrane</keyword>
<accession>A0A382AF25</accession>
<organism evidence="10">
    <name type="scientific">marine metagenome</name>
    <dbReference type="NCBI Taxonomy" id="408172"/>
    <lineage>
        <taxon>unclassified sequences</taxon>
        <taxon>metagenomes</taxon>
        <taxon>ecological metagenomes</taxon>
    </lineage>
</organism>
<proteinExistence type="predicted"/>
<feature type="transmembrane region" description="Helical" evidence="8">
    <location>
        <begin position="12"/>
        <end position="30"/>
    </location>
</feature>
<evidence type="ECO:0000256" key="1">
    <source>
        <dbReference type="ARBA" id="ARBA00004377"/>
    </source>
</evidence>
<keyword evidence="3" id="KW-0488">Methylation</keyword>
<gene>
    <name evidence="10" type="ORF">METZ01_LOCUS152431</name>
</gene>
<dbReference type="PROSITE" id="PS00409">
    <property type="entry name" value="PROKAR_NTER_METHYL"/>
    <property type="match status" value="1"/>
</dbReference>
<keyword evidence="4" id="KW-0997">Cell inner membrane</keyword>
<dbReference type="InterPro" id="IPR012902">
    <property type="entry name" value="N_methyl_site"/>
</dbReference>
<evidence type="ECO:0000256" key="8">
    <source>
        <dbReference type="SAM" id="Phobius"/>
    </source>
</evidence>
<dbReference type="Pfam" id="PF12019">
    <property type="entry name" value="GspH"/>
    <property type="match status" value="1"/>
</dbReference>
<evidence type="ECO:0000256" key="4">
    <source>
        <dbReference type="ARBA" id="ARBA00022519"/>
    </source>
</evidence>
<sequence length="190" mass="20909">MPNLISIKGFTLLELLIVIAIAAVLMAIGVPNFSKWKEKHEINGQAQKVYSDMMLARSTSIKNNNNVLITFDTAKNLYKVHDDTDSDGVEDHGEAVKSVNLENNVEFGYVPELLDIEGNQVTSPIFFGSGNSVTFNSRGQASKGGSIFLIHKNDIGLSNDRLRSINILKATGAVEYLKYDTDAKPTPWAY</sequence>
<dbReference type="Gene3D" id="3.30.700.10">
    <property type="entry name" value="Glycoprotein, Type 4 Pilin"/>
    <property type="match status" value="1"/>
</dbReference>
<dbReference type="NCBIfam" id="TIGR02532">
    <property type="entry name" value="IV_pilin_GFxxxE"/>
    <property type="match status" value="1"/>
</dbReference>
<dbReference type="Pfam" id="PF07963">
    <property type="entry name" value="N_methyl"/>
    <property type="match status" value="1"/>
</dbReference>
<comment type="subcellular location">
    <subcellularLocation>
        <location evidence="1">Cell inner membrane</location>
        <topology evidence="1">Single-pass membrane protein</topology>
    </subcellularLocation>
</comment>
<evidence type="ECO:0000256" key="3">
    <source>
        <dbReference type="ARBA" id="ARBA00022481"/>
    </source>
</evidence>
<name>A0A382AF25_9ZZZZ</name>
<protein>
    <recommendedName>
        <fullName evidence="9">General secretion pathway GspH domain-containing protein</fullName>
    </recommendedName>
</protein>
<evidence type="ECO:0000256" key="7">
    <source>
        <dbReference type="ARBA" id="ARBA00023136"/>
    </source>
</evidence>
<evidence type="ECO:0000256" key="6">
    <source>
        <dbReference type="ARBA" id="ARBA00022989"/>
    </source>
</evidence>